<dbReference type="OrthoDB" id="10440346at2759"/>
<organism evidence="1 2">
    <name type="scientific">Candolleomyces eurysporus</name>
    <dbReference type="NCBI Taxonomy" id="2828524"/>
    <lineage>
        <taxon>Eukaryota</taxon>
        <taxon>Fungi</taxon>
        <taxon>Dikarya</taxon>
        <taxon>Basidiomycota</taxon>
        <taxon>Agaricomycotina</taxon>
        <taxon>Agaricomycetes</taxon>
        <taxon>Agaricomycetidae</taxon>
        <taxon>Agaricales</taxon>
        <taxon>Agaricineae</taxon>
        <taxon>Psathyrellaceae</taxon>
        <taxon>Candolleomyces</taxon>
    </lineage>
</organism>
<dbReference type="AlphaFoldDB" id="A0A9W8JI93"/>
<reference evidence="1" key="1">
    <citation type="submission" date="2022-06" db="EMBL/GenBank/DDBJ databases">
        <title>Genome Sequence of Candolleomyces eurysporus.</title>
        <authorList>
            <person name="Buettner E."/>
        </authorList>
    </citation>
    <scope>NUCLEOTIDE SEQUENCE</scope>
    <source>
        <strain evidence="1">VTCC 930004</strain>
    </source>
</reference>
<name>A0A9W8JI93_9AGAR</name>
<dbReference type="Proteomes" id="UP001140091">
    <property type="component" value="Unassembled WGS sequence"/>
</dbReference>
<comment type="caution">
    <text evidence="1">The sequence shown here is derived from an EMBL/GenBank/DDBJ whole genome shotgun (WGS) entry which is preliminary data.</text>
</comment>
<proteinExistence type="predicted"/>
<gene>
    <name evidence="1" type="ORF">H1R20_g2121</name>
</gene>
<keyword evidence="2" id="KW-1185">Reference proteome</keyword>
<dbReference type="EMBL" id="JANBPK010000707">
    <property type="protein sequence ID" value="KAJ2934977.1"/>
    <property type="molecule type" value="Genomic_DNA"/>
</dbReference>
<feature type="non-terminal residue" evidence="1">
    <location>
        <position position="50"/>
    </location>
</feature>
<evidence type="ECO:0000313" key="1">
    <source>
        <dbReference type="EMBL" id="KAJ2934977.1"/>
    </source>
</evidence>
<sequence length="50" mass="5441">MITLDRTAAVRFSIASIEPAIIPYPILQTLGSADFTSPELEYLAMEPTVS</sequence>
<protein>
    <submittedName>
        <fullName evidence="1">Uncharacterized protein</fullName>
    </submittedName>
</protein>
<accession>A0A9W8JI93</accession>
<evidence type="ECO:0000313" key="2">
    <source>
        <dbReference type="Proteomes" id="UP001140091"/>
    </source>
</evidence>